<evidence type="ECO:0000259" key="5">
    <source>
        <dbReference type="Pfam" id="PF13407"/>
    </source>
</evidence>
<sequence length="331" mass="35631">MKRMKKSFYVSSVALLSAMVVLSGCGSQNSQSASSPPAKTKDIHNIVIGITESNVGADSYETTYDQSFRDYAKKLGVKTVMLDAGGDPAKQMNQIEDLIQQKVSVIIVWPTNGKTIIPAVKKAYNAGIPVIMTNSPIDPSGNKYIKGFSGPDNVAEGREAGEELAEALNGKGNIVEILGTPGYTTSIQRAQGFNEAIKKYPNIKVLDSQPANGDRAKAQQVMEDFLTKYKDINGVYALDDNVGVGALNAIKAAGRLKDIKITGSGNFAVGYDAIAKGEYYGSVYQSPVSDAENALKMGIDVAEGKKVPFNDYFKTPKITHSNYKQFTKPVF</sequence>
<proteinExistence type="inferred from homology"/>
<accession>A0ABY4CKB6</accession>
<dbReference type="InterPro" id="IPR025997">
    <property type="entry name" value="SBP_2_dom"/>
</dbReference>
<evidence type="ECO:0000313" key="6">
    <source>
        <dbReference type="EMBL" id="UOF90955.1"/>
    </source>
</evidence>
<evidence type="ECO:0000313" key="7">
    <source>
        <dbReference type="Proteomes" id="UP000830167"/>
    </source>
</evidence>
<dbReference type="CDD" id="cd01536">
    <property type="entry name" value="PBP1_ABC_sugar_binding-like"/>
    <property type="match status" value="1"/>
</dbReference>
<feature type="domain" description="Periplasmic binding protein" evidence="5">
    <location>
        <begin position="57"/>
        <end position="306"/>
    </location>
</feature>
<evidence type="ECO:0000256" key="3">
    <source>
        <dbReference type="ARBA" id="ARBA00022729"/>
    </source>
</evidence>
<dbReference type="RefSeq" id="WP_347437649.1">
    <property type="nucleotide sequence ID" value="NZ_CP089291.1"/>
</dbReference>
<dbReference type="SUPFAM" id="SSF53822">
    <property type="entry name" value="Periplasmic binding protein-like I"/>
    <property type="match status" value="1"/>
</dbReference>
<evidence type="ECO:0000256" key="2">
    <source>
        <dbReference type="ARBA" id="ARBA00007639"/>
    </source>
</evidence>
<organism evidence="6 7">
    <name type="scientific">Fodinisporobacter ferrooxydans</name>
    <dbReference type="NCBI Taxonomy" id="2901836"/>
    <lineage>
        <taxon>Bacteria</taxon>
        <taxon>Bacillati</taxon>
        <taxon>Bacillota</taxon>
        <taxon>Bacilli</taxon>
        <taxon>Bacillales</taxon>
        <taxon>Alicyclobacillaceae</taxon>
        <taxon>Fodinisporobacter</taxon>
    </lineage>
</organism>
<dbReference type="PANTHER" id="PTHR46847:SF1">
    <property type="entry name" value="D-ALLOSE-BINDING PERIPLASMIC PROTEIN-RELATED"/>
    <property type="match status" value="1"/>
</dbReference>
<reference evidence="6" key="1">
    <citation type="submission" date="2021-12" db="EMBL/GenBank/DDBJ databases">
        <title>Alicyclobacillaceae gen. nov., sp. nov., isolated from chalcocite enrichment system.</title>
        <authorList>
            <person name="Jiang Z."/>
        </authorList>
    </citation>
    <scope>NUCLEOTIDE SEQUENCE</scope>
    <source>
        <strain evidence="6">MYW30-H2</strain>
    </source>
</reference>
<dbReference type="InterPro" id="IPR028082">
    <property type="entry name" value="Peripla_BP_I"/>
</dbReference>
<comment type="similarity">
    <text evidence="2">Belongs to the bacterial solute-binding protein 2 family.</text>
</comment>
<gene>
    <name evidence="6" type="ORF">LSG31_01315</name>
</gene>
<dbReference type="Pfam" id="PF13407">
    <property type="entry name" value="Peripla_BP_4"/>
    <property type="match status" value="1"/>
</dbReference>
<protein>
    <submittedName>
        <fullName evidence="6">Sugar ABC transporter substrate-binding protein</fullName>
    </submittedName>
</protein>
<dbReference type="PANTHER" id="PTHR46847">
    <property type="entry name" value="D-ALLOSE-BINDING PERIPLASMIC PROTEIN-RELATED"/>
    <property type="match status" value="1"/>
</dbReference>
<keyword evidence="3 4" id="KW-0732">Signal</keyword>
<comment type="subcellular location">
    <subcellularLocation>
        <location evidence="1">Cell envelope</location>
    </subcellularLocation>
</comment>
<keyword evidence="7" id="KW-1185">Reference proteome</keyword>
<dbReference type="PROSITE" id="PS51257">
    <property type="entry name" value="PROKAR_LIPOPROTEIN"/>
    <property type="match status" value="1"/>
</dbReference>
<feature type="chain" id="PRO_5045778654" evidence="4">
    <location>
        <begin position="24"/>
        <end position="331"/>
    </location>
</feature>
<dbReference type="Proteomes" id="UP000830167">
    <property type="component" value="Chromosome"/>
</dbReference>
<evidence type="ECO:0000256" key="1">
    <source>
        <dbReference type="ARBA" id="ARBA00004196"/>
    </source>
</evidence>
<feature type="signal peptide" evidence="4">
    <location>
        <begin position="1"/>
        <end position="23"/>
    </location>
</feature>
<name>A0ABY4CKB6_9BACL</name>
<evidence type="ECO:0000256" key="4">
    <source>
        <dbReference type="SAM" id="SignalP"/>
    </source>
</evidence>
<dbReference type="EMBL" id="CP089291">
    <property type="protein sequence ID" value="UOF90955.1"/>
    <property type="molecule type" value="Genomic_DNA"/>
</dbReference>
<dbReference type="Gene3D" id="3.40.50.2300">
    <property type="match status" value="2"/>
</dbReference>